<protein>
    <submittedName>
        <fullName evidence="2">Carboxymethylenebutenolidase</fullName>
        <ecNumber evidence="2">3.1.1.45</ecNumber>
    </submittedName>
</protein>
<evidence type="ECO:0000259" key="1">
    <source>
        <dbReference type="Pfam" id="PF01738"/>
    </source>
</evidence>
<dbReference type="AlphaFoldDB" id="E5AMQ9"/>
<dbReference type="InterPro" id="IPR051049">
    <property type="entry name" value="Dienelactone_hydrolase-like"/>
</dbReference>
<dbReference type="HOGENOM" id="CLU_054590_7_3_4"/>
<dbReference type="Gene3D" id="3.40.50.1820">
    <property type="entry name" value="alpha/beta hydrolase"/>
    <property type="match status" value="1"/>
</dbReference>
<dbReference type="Proteomes" id="UP000007437">
    <property type="component" value="Chromosome"/>
</dbReference>
<dbReference type="STRING" id="882378.RBRH_02750"/>
<dbReference type="Pfam" id="PF01738">
    <property type="entry name" value="DLH"/>
    <property type="match status" value="1"/>
</dbReference>
<name>E5AMQ9_MYCRK</name>
<dbReference type="eggNOG" id="COG0412">
    <property type="taxonomic scope" value="Bacteria"/>
</dbReference>
<organism evidence="2 3">
    <name type="scientific">Mycetohabitans rhizoxinica (strain DSM 19002 / CIP 109453 / HKI 454)</name>
    <name type="common">Paraburkholderia rhizoxinica</name>
    <dbReference type="NCBI Taxonomy" id="882378"/>
    <lineage>
        <taxon>Bacteria</taxon>
        <taxon>Pseudomonadati</taxon>
        <taxon>Pseudomonadota</taxon>
        <taxon>Betaproteobacteria</taxon>
        <taxon>Burkholderiales</taxon>
        <taxon>Burkholderiaceae</taxon>
        <taxon>Mycetohabitans</taxon>
    </lineage>
</organism>
<proteinExistence type="predicted"/>
<dbReference type="PANTHER" id="PTHR46623:SF6">
    <property type="entry name" value="ALPHA_BETA-HYDROLASES SUPERFAMILY PROTEIN"/>
    <property type="match status" value="1"/>
</dbReference>
<gene>
    <name evidence="2" type="ordered locus">RBRH_02750</name>
</gene>
<dbReference type="GO" id="GO:0008806">
    <property type="term" value="F:carboxymethylenebutenolidase activity"/>
    <property type="evidence" value="ECO:0007669"/>
    <property type="project" value="UniProtKB-EC"/>
</dbReference>
<evidence type="ECO:0000313" key="3">
    <source>
        <dbReference type="Proteomes" id="UP000007437"/>
    </source>
</evidence>
<evidence type="ECO:0000313" key="2">
    <source>
        <dbReference type="EMBL" id="CBW76291.1"/>
    </source>
</evidence>
<dbReference type="SUPFAM" id="SSF53474">
    <property type="entry name" value="alpha/beta-Hydrolases"/>
    <property type="match status" value="1"/>
</dbReference>
<dbReference type="InterPro" id="IPR002925">
    <property type="entry name" value="Dienelactn_hydro"/>
</dbReference>
<accession>E5AMQ9</accession>
<dbReference type="EC" id="3.1.1.45" evidence="2"/>
<reference evidence="2 3" key="1">
    <citation type="journal article" date="2011" name="J. Bacteriol.">
        <title>Complete genome sequence of Burkholderia rhizoxinica, an endosymbiont of Rhizopus microsporus.</title>
        <authorList>
            <person name="Lackner G."/>
            <person name="Moebius N."/>
            <person name="Partida-Martinez L."/>
            <person name="Hertweck C."/>
        </authorList>
    </citation>
    <scope>NUCLEOTIDE SEQUENCE [LARGE SCALE GENOMIC DNA]</scope>
    <source>
        <strain evidence="3">DSM 19002 / CIP 109453 / HKI 454</strain>
    </source>
</reference>
<feature type="domain" description="Dienelactone hydrolase" evidence="1">
    <location>
        <begin position="21"/>
        <end position="235"/>
    </location>
</feature>
<dbReference type="InterPro" id="IPR029058">
    <property type="entry name" value="AB_hydrolase_fold"/>
</dbReference>
<sequence length="236" mass="25872">MEINVTTHSTWHDIATDDGTFQAYLALPHTGKGPGIVLIQEIFGVNQHIREVADQYAADGYVVLAPDIFWRSEPRVELGYEDTDRSRGIALMQQVDFGKTLKDLAATAQALHALPEQDGKIAAIGYCFGGLLAYNMAAHGSVDAAVAYYGGGIQNQLDRAAQVHMPILFHYAEQDTNIPLSAVGQVKERFTGRDNAQFHLYSGAHHGFNCPHRATYQQRAAALAHGRTLTFLAEHL</sequence>
<keyword evidence="2" id="KW-0378">Hydrolase</keyword>
<dbReference type="KEGG" id="brh:RBRH_02750"/>
<dbReference type="PANTHER" id="PTHR46623">
    <property type="entry name" value="CARBOXYMETHYLENEBUTENOLIDASE-RELATED"/>
    <property type="match status" value="1"/>
</dbReference>
<dbReference type="EMBL" id="FR687359">
    <property type="protein sequence ID" value="CBW76291.1"/>
    <property type="molecule type" value="Genomic_DNA"/>
</dbReference>